<evidence type="ECO:0000256" key="1">
    <source>
        <dbReference type="SAM" id="Phobius"/>
    </source>
</evidence>
<keyword evidence="3" id="KW-1185">Reference proteome</keyword>
<keyword evidence="1" id="KW-0812">Transmembrane</keyword>
<keyword evidence="1" id="KW-0472">Membrane</keyword>
<dbReference type="AlphaFoldDB" id="A3K6Y8"/>
<evidence type="ECO:0008006" key="4">
    <source>
        <dbReference type="Google" id="ProtNLM"/>
    </source>
</evidence>
<evidence type="ECO:0000313" key="2">
    <source>
        <dbReference type="EMBL" id="EBA07115.1"/>
    </source>
</evidence>
<dbReference type="Proteomes" id="UP000005713">
    <property type="component" value="Unassembled WGS sequence"/>
</dbReference>
<dbReference type="EMBL" id="AAYA01000011">
    <property type="protein sequence ID" value="EBA07115.1"/>
    <property type="molecule type" value="Genomic_DNA"/>
</dbReference>
<name>A3K6Y8_SAGS3</name>
<dbReference type="OrthoDB" id="7510999at2"/>
<feature type="transmembrane region" description="Helical" evidence="1">
    <location>
        <begin position="7"/>
        <end position="29"/>
    </location>
</feature>
<gene>
    <name evidence="2" type="ORF">SSE37_12996</name>
</gene>
<proteinExistence type="predicted"/>
<accession>A3K6Y8</accession>
<protein>
    <recommendedName>
        <fullName evidence="4">CTP synthetase</fullName>
    </recommendedName>
</protein>
<dbReference type="RefSeq" id="WP_005861285.1">
    <property type="nucleotide sequence ID" value="NZ_AAYA01000011.1"/>
</dbReference>
<evidence type="ECO:0000313" key="3">
    <source>
        <dbReference type="Proteomes" id="UP000005713"/>
    </source>
</evidence>
<feature type="transmembrane region" description="Helical" evidence="1">
    <location>
        <begin position="35"/>
        <end position="58"/>
    </location>
</feature>
<dbReference type="eggNOG" id="ENOG5033BTA">
    <property type="taxonomic scope" value="Bacteria"/>
</dbReference>
<keyword evidence="1" id="KW-1133">Transmembrane helix</keyword>
<reference evidence="2 3" key="1">
    <citation type="submission" date="2006-06" db="EMBL/GenBank/DDBJ databases">
        <authorList>
            <person name="Moran M.A."/>
            <person name="Ferriera S."/>
            <person name="Johnson J."/>
            <person name="Kravitz S."/>
            <person name="Beeson K."/>
            <person name="Sutton G."/>
            <person name="Rogers Y.-H."/>
            <person name="Friedman R."/>
            <person name="Frazier M."/>
            <person name="Venter J.C."/>
        </authorList>
    </citation>
    <scope>NUCLEOTIDE SEQUENCE [LARGE SCALE GENOMIC DNA]</scope>
    <source>
        <strain evidence="2 3">E-37</strain>
    </source>
</reference>
<sequence length="64" mass="6622">MFRLASILYSLISTTVAGSLIIAALVAGYDTLIPIVVAAAIGFVVSLPISWFVARALYGPAKPA</sequence>
<comment type="caution">
    <text evidence="2">The sequence shown here is derived from an EMBL/GenBank/DDBJ whole genome shotgun (WGS) entry which is preliminary data.</text>
</comment>
<organism evidence="2 3">
    <name type="scientific">Sagittula stellata (strain ATCC 700073 / DSM 11524 / E-37)</name>
    <dbReference type="NCBI Taxonomy" id="388399"/>
    <lineage>
        <taxon>Bacteria</taxon>
        <taxon>Pseudomonadati</taxon>
        <taxon>Pseudomonadota</taxon>
        <taxon>Alphaproteobacteria</taxon>
        <taxon>Rhodobacterales</taxon>
        <taxon>Roseobacteraceae</taxon>
        <taxon>Sagittula</taxon>
    </lineage>
</organism>